<comment type="similarity">
    <text evidence="3">Belongs to the NMT1/THI5 family.</text>
</comment>
<feature type="domain" description="SsuA/THI5-like" evidence="13">
    <location>
        <begin position="46"/>
        <end position="254"/>
    </location>
</feature>
<comment type="pathway">
    <text evidence="2">Cofactor biosynthesis; thiamine diphosphate biosynthesis.</text>
</comment>
<dbReference type="Proteomes" id="UP000599312">
    <property type="component" value="Unassembled WGS sequence"/>
</dbReference>
<keyword evidence="7" id="KW-0663">Pyridoxal phosphate</keyword>
<dbReference type="PANTHER" id="PTHR31528">
    <property type="entry name" value="4-AMINO-5-HYDROXYMETHYL-2-METHYLPYRIMIDINE PHOSPHATE SYNTHASE THI11-RELATED"/>
    <property type="match status" value="1"/>
</dbReference>
<dbReference type="Gene3D" id="3.40.190.10">
    <property type="entry name" value="Periplasmic binding protein-like II"/>
    <property type="match status" value="2"/>
</dbReference>
<dbReference type="InterPro" id="IPR027939">
    <property type="entry name" value="NMT1/THI5"/>
</dbReference>
<evidence type="ECO:0000256" key="6">
    <source>
        <dbReference type="ARBA" id="ARBA00022723"/>
    </source>
</evidence>
<evidence type="ECO:0000313" key="14">
    <source>
        <dbReference type="EMBL" id="MBF9235139.1"/>
    </source>
</evidence>
<evidence type="ECO:0000256" key="12">
    <source>
        <dbReference type="SAM" id="SignalP"/>
    </source>
</evidence>
<evidence type="ECO:0000256" key="11">
    <source>
        <dbReference type="ARBA" id="ARBA00048179"/>
    </source>
</evidence>
<keyword evidence="5" id="KW-0808">Transferase</keyword>
<comment type="caution">
    <text evidence="14">The sequence shown here is derived from an EMBL/GenBank/DDBJ whole genome shotgun (WGS) entry which is preliminary data.</text>
</comment>
<keyword evidence="8" id="KW-0784">Thiamine biosynthesis</keyword>
<protein>
    <recommendedName>
        <fullName evidence="10">Thiamine pyrimidine synthase</fullName>
    </recommendedName>
</protein>
<dbReference type="GO" id="GO:0016740">
    <property type="term" value="F:transferase activity"/>
    <property type="evidence" value="ECO:0007669"/>
    <property type="project" value="UniProtKB-KW"/>
</dbReference>
<dbReference type="GO" id="GO:0009228">
    <property type="term" value="P:thiamine biosynthetic process"/>
    <property type="evidence" value="ECO:0007669"/>
    <property type="project" value="UniProtKB-KW"/>
</dbReference>
<dbReference type="AlphaFoldDB" id="A0A931BUU1"/>
<keyword evidence="12" id="KW-0732">Signal</keyword>
<feature type="signal peptide" evidence="12">
    <location>
        <begin position="1"/>
        <end position="33"/>
    </location>
</feature>
<comment type="function">
    <text evidence="1">Responsible for the formation of the pyrimidine heterocycle in the thiamine biosynthesis pathway. Catalyzes the formation of hydroxymethylpyrimidine phosphate (HMP-P) from histidine and pyridoxal phosphate (PLP). The protein uses PLP and the active site histidine to form HMP-P, generating an inactive enzyme. The enzyme can only undergo a single turnover, which suggests it is a suicide enzyme.</text>
</comment>
<organism evidence="14 15">
    <name type="scientific">Microvirga alba</name>
    <dbReference type="NCBI Taxonomy" id="2791025"/>
    <lineage>
        <taxon>Bacteria</taxon>
        <taxon>Pseudomonadati</taxon>
        <taxon>Pseudomonadota</taxon>
        <taxon>Alphaproteobacteria</taxon>
        <taxon>Hyphomicrobiales</taxon>
        <taxon>Methylobacteriaceae</taxon>
        <taxon>Microvirga</taxon>
    </lineage>
</organism>
<proteinExistence type="inferred from homology"/>
<evidence type="ECO:0000256" key="8">
    <source>
        <dbReference type="ARBA" id="ARBA00022977"/>
    </source>
</evidence>
<sequence length="331" mass="35466">MRNIATVKYTKKIGSTVASALALALAFATPALANDKVVMRLPWIANVQAAAYIIAFEKGFYRDAGLDVEIRPGSVQVNPNQLVASGDEHFGANDSPNIITGVSRGMPLVAVAACWQKHPGGLYMLESSGIKAPKDLIGKRLAYDEGGPWTLIKAMLSKSGVKLDQINTVNASGNEVLMKGTVDARSGFVINGPVAIELAGMKTTAMPASDYGISAAAEVIFTNKKMIAEKPDVVRRFVEATVKGYKYAYSNREETLKIVLANNPQLAAEQQRRQLDLQAGLIFTERAAKQGLCSFDRQDVASTVDVLREFGGLTGQVDVDAMINTSFVPAP</sequence>
<evidence type="ECO:0000259" key="13">
    <source>
        <dbReference type="Pfam" id="PF09084"/>
    </source>
</evidence>
<comment type="catalytic activity">
    <reaction evidence="11">
        <text>N(6)-(pyridoxal phosphate)-L-lysyl-[4-amino-5-hydroxymethyl-2-methylpyrimidine phosphate synthase] + L-histidyl-[4-amino-5-hydroxymethyl-2-methylpyrimidine phosphate synthase] + 2 Fe(3+) + 4 H2O = L-lysyl-[4-amino-5-hydroxymethyl-2-methylpyrimidine phosphate synthase] + (2S)-2-amino-5-hydroxy-4-oxopentanoyl-[4-amino-5-hydroxymethyl-2-methylpyrimidine phosphate synthase] + 4-amino-2-methyl-5-(phosphooxymethyl)pyrimidine + 3-oxopropanoate + 2 Fe(2+) + 2 H(+)</text>
        <dbReference type="Rhea" id="RHEA:65756"/>
        <dbReference type="Rhea" id="RHEA-COMP:16892"/>
        <dbReference type="Rhea" id="RHEA-COMP:16893"/>
        <dbReference type="Rhea" id="RHEA-COMP:16894"/>
        <dbReference type="Rhea" id="RHEA-COMP:16895"/>
        <dbReference type="ChEBI" id="CHEBI:15377"/>
        <dbReference type="ChEBI" id="CHEBI:15378"/>
        <dbReference type="ChEBI" id="CHEBI:29033"/>
        <dbReference type="ChEBI" id="CHEBI:29034"/>
        <dbReference type="ChEBI" id="CHEBI:29969"/>
        <dbReference type="ChEBI" id="CHEBI:29979"/>
        <dbReference type="ChEBI" id="CHEBI:33190"/>
        <dbReference type="ChEBI" id="CHEBI:58354"/>
        <dbReference type="ChEBI" id="CHEBI:143915"/>
        <dbReference type="ChEBI" id="CHEBI:157692"/>
    </reaction>
    <physiologicalReaction direction="left-to-right" evidence="11">
        <dbReference type="Rhea" id="RHEA:65757"/>
    </physiologicalReaction>
</comment>
<reference evidence="14" key="1">
    <citation type="submission" date="2020-11" db="EMBL/GenBank/DDBJ databases">
        <authorList>
            <person name="Kim M.K."/>
        </authorList>
    </citation>
    <scope>NUCLEOTIDE SEQUENCE</scope>
    <source>
        <strain evidence="14">BT350</strain>
    </source>
</reference>
<comment type="subunit">
    <text evidence="4">Homodimer.</text>
</comment>
<evidence type="ECO:0000256" key="2">
    <source>
        <dbReference type="ARBA" id="ARBA00004948"/>
    </source>
</evidence>
<dbReference type="SUPFAM" id="SSF53850">
    <property type="entry name" value="Periplasmic binding protein-like II"/>
    <property type="match status" value="1"/>
</dbReference>
<gene>
    <name evidence="14" type="ORF">I2H38_17335</name>
</gene>
<dbReference type="InterPro" id="IPR015168">
    <property type="entry name" value="SsuA/THI5"/>
</dbReference>
<dbReference type="PANTHER" id="PTHR31528:SF1">
    <property type="entry name" value="4-AMINO-5-HYDROXYMETHYL-2-METHYLPYRIMIDINE PHOSPHATE SYNTHASE THI11-RELATED"/>
    <property type="match status" value="1"/>
</dbReference>
<evidence type="ECO:0000256" key="10">
    <source>
        <dbReference type="ARBA" id="ARBA00033171"/>
    </source>
</evidence>
<name>A0A931BUU1_9HYPH</name>
<dbReference type="Pfam" id="PF09084">
    <property type="entry name" value="NMT1"/>
    <property type="match status" value="1"/>
</dbReference>
<dbReference type="GO" id="GO:0046872">
    <property type="term" value="F:metal ion binding"/>
    <property type="evidence" value="ECO:0007669"/>
    <property type="project" value="UniProtKB-KW"/>
</dbReference>
<evidence type="ECO:0000313" key="15">
    <source>
        <dbReference type="Proteomes" id="UP000599312"/>
    </source>
</evidence>
<keyword evidence="6" id="KW-0479">Metal-binding</keyword>
<feature type="chain" id="PRO_5037344776" description="Thiamine pyrimidine synthase" evidence="12">
    <location>
        <begin position="34"/>
        <end position="331"/>
    </location>
</feature>
<evidence type="ECO:0000256" key="1">
    <source>
        <dbReference type="ARBA" id="ARBA00003469"/>
    </source>
</evidence>
<dbReference type="RefSeq" id="WP_196273133.1">
    <property type="nucleotide sequence ID" value="NZ_JADQDO010000010.1"/>
</dbReference>
<keyword evidence="9" id="KW-0408">Iron</keyword>
<evidence type="ECO:0000256" key="7">
    <source>
        <dbReference type="ARBA" id="ARBA00022898"/>
    </source>
</evidence>
<evidence type="ECO:0000256" key="4">
    <source>
        <dbReference type="ARBA" id="ARBA00011738"/>
    </source>
</evidence>
<dbReference type="EMBL" id="JADQDO010000010">
    <property type="protein sequence ID" value="MBF9235139.1"/>
    <property type="molecule type" value="Genomic_DNA"/>
</dbReference>
<accession>A0A931BUU1</accession>
<evidence type="ECO:0000256" key="5">
    <source>
        <dbReference type="ARBA" id="ARBA00022679"/>
    </source>
</evidence>
<keyword evidence="15" id="KW-1185">Reference proteome</keyword>
<evidence type="ECO:0000256" key="3">
    <source>
        <dbReference type="ARBA" id="ARBA00009406"/>
    </source>
</evidence>
<evidence type="ECO:0000256" key="9">
    <source>
        <dbReference type="ARBA" id="ARBA00023004"/>
    </source>
</evidence>